<dbReference type="SMART" id="SM00382">
    <property type="entry name" value="AAA"/>
    <property type="match status" value="1"/>
</dbReference>
<dbReference type="SUPFAM" id="SSF90123">
    <property type="entry name" value="ABC transporter transmembrane region"/>
    <property type="match status" value="1"/>
</dbReference>
<evidence type="ECO:0000259" key="12">
    <source>
        <dbReference type="PROSITE" id="PS50893"/>
    </source>
</evidence>
<dbReference type="InterPro" id="IPR003593">
    <property type="entry name" value="AAA+_ATPase"/>
</dbReference>
<evidence type="ECO:0000256" key="10">
    <source>
        <dbReference type="SAM" id="MobiDB-lite"/>
    </source>
</evidence>
<evidence type="ECO:0000313" key="15">
    <source>
        <dbReference type="Proteomes" id="UP001165405"/>
    </source>
</evidence>
<comment type="similarity">
    <text evidence="9">Belongs to the ABC transporter superfamily. Lipid exporter (TC 3.A.1.106) family.</text>
</comment>
<keyword evidence="15" id="KW-1185">Reference proteome</keyword>
<sequence>MSMQHMTGGGRGGGMGGGGTMRLFTQDSSVTDHHLGRSTLRRILTFARPYRARLAFFLVLLALDAAAGAATPLLFKYLIDDGIAQGDGRLVMLLAGGAAALALVSAGLSVAERWVSSQVGEGLILDLRTAVFDHVQRMPLAFFSRARTGALVQRLNGDVLGAQRAFTSTLQTVVSNALTIVFTLAAMFSMSWQLTLLSLVLVPVFVLPARWFGRRLAALTRRGYELNADLGQLMNERFNVAGAHLVKVFGDPARESEQYAGHARALRDLGVRTALLSTWFRVGLTTVASLAVATVYGLGGLQAIGGTLTVGVVVALTAYLGRLYGPLTAMSNVQVDVMTALVSFERVLEVLDLEPTVAEKPGAADLRPAVAEQGASVELDGVVFRYPGADEVSLASLESVATLRHDPTADTLRGVSFTVPAGAMVALVGPSGAGKTTVSQLVTRMYDPTEGTVRIAGQDLRDVTSASLRDTVGVVSQEAHLFHDSVGANLRYVRPDATDAELERALRQARIWGLVTSLPEGLDTVVGDRGYRLSGGERQRLAIARLLLRAPDVVVLDEATAHLDSESEAAVQEALDHALAGRTSLVIAHRLSTVRAADLIVVLDDGVVAEQGTHAQLLARDGLYADLYRTQFADRSSDADGGEGAEDAGVAADRKPTATPEPTIV</sequence>
<evidence type="ECO:0000313" key="14">
    <source>
        <dbReference type="EMBL" id="MCF4121215.1"/>
    </source>
</evidence>
<gene>
    <name evidence="14" type="ORF">L1785_09490</name>
</gene>
<accession>A0AA41U7C6</accession>
<dbReference type="InterPro" id="IPR027417">
    <property type="entry name" value="P-loop_NTPase"/>
</dbReference>
<dbReference type="InterPro" id="IPR036640">
    <property type="entry name" value="ABC1_TM_sf"/>
</dbReference>
<keyword evidence="3" id="KW-1003">Cell membrane</keyword>
<dbReference type="PROSITE" id="PS50893">
    <property type="entry name" value="ABC_TRANSPORTER_2"/>
    <property type="match status" value="1"/>
</dbReference>
<dbReference type="AlphaFoldDB" id="A0AA41U7C6"/>
<dbReference type="GO" id="GO:0015421">
    <property type="term" value="F:ABC-type oligopeptide transporter activity"/>
    <property type="evidence" value="ECO:0007669"/>
    <property type="project" value="TreeGrafter"/>
</dbReference>
<dbReference type="GO" id="GO:0016887">
    <property type="term" value="F:ATP hydrolysis activity"/>
    <property type="evidence" value="ECO:0007669"/>
    <property type="project" value="InterPro"/>
</dbReference>
<keyword evidence="8 11" id="KW-0472">Membrane</keyword>
<evidence type="ECO:0000256" key="3">
    <source>
        <dbReference type="ARBA" id="ARBA00022475"/>
    </source>
</evidence>
<feature type="transmembrane region" description="Helical" evidence="11">
    <location>
        <begin position="54"/>
        <end position="79"/>
    </location>
</feature>
<dbReference type="RefSeq" id="WP_236089016.1">
    <property type="nucleotide sequence ID" value="NZ_JAKGSG010000028.1"/>
</dbReference>
<keyword evidence="6 14" id="KW-0067">ATP-binding</keyword>
<feature type="domain" description="ABC transmembrane type-1" evidence="13">
    <location>
        <begin position="55"/>
        <end position="339"/>
    </location>
</feature>
<dbReference type="EMBL" id="JAKGSG010000028">
    <property type="protein sequence ID" value="MCF4121215.1"/>
    <property type="molecule type" value="Genomic_DNA"/>
</dbReference>
<keyword evidence="4 11" id="KW-0812">Transmembrane</keyword>
<dbReference type="Gene3D" id="1.20.1560.10">
    <property type="entry name" value="ABC transporter type 1, transmembrane domain"/>
    <property type="match status" value="1"/>
</dbReference>
<dbReference type="SUPFAM" id="SSF52540">
    <property type="entry name" value="P-loop containing nucleoside triphosphate hydrolases"/>
    <property type="match status" value="1"/>
</dbReference>
<dbReference type="CDD" id="cd18550">
    <property type="entry name" value="ABC_6TM_exporter_like"/>
    <property type="match status" value="1"/>
</dbReference>
<dbReference type="InterPro" id="IPR039421">
    <property type="entry name" value="Type_1_exporter"/>
</dbReference>
<evidence type="ECO:0000259" key="13">
    <source>
        <dbReference type="PROSITE" id="PS50929"/>
    </source>
</evidence>
<organism evidence="14 15">
    <name type="scientific">Antribacter soli</name>
    <dbReference type="NCBI Taxonomy" id="2910976"/>
    <lineage>
        <taxon>Bacteria</taxon>
        <taxon>Bacillati</taxon>
        <taxon>Actinomycetota</taxon>
        <taxon>Actinomycetes</taxon>
        <taxon>Micrococcales</taxon>
        <taxon>Promicromonosporaceae</taxon>
        <taxon>Antribacter</taxon>
    </lineage>
</organism>
<comment type="caution">
    <text evidence="14">The sequence shown here is derived from an EMBL/GenBank/DDBJ whole genome shotgun (WGS) entry which is preliminary data.</text>
</comment>
<proteinExistence type="inferred from homology"/>
<dbReference type="PROSITE" id="PS00211">
    <property type="entry name" value="ABC_TRANSPORTER_1"/>
    <property type="match status" value="1"/>
</dbReference>
<feature type="transmembrane region" description="Helical" evidence="11">
    <location>
        <begin position="91"/>
        <end position="111"/>
    </location>
</feature>
<protein>
    <submittedName>
        <fullName evidence="14">ABC transporter ATP-binding protein/permease</fullName>
    </submittedName>
</protein>
<keyword evidence="5" id="KW-0547">Nucleotide-binding</keyword>
<keyword evidence="2" id="KW-0813">Transport</keyword>
<evidence type="ECO:0000256" key="5">
    <source>
        <dbReference type="ARBA" id="ARBA00022741"/>
    </source>
</evidence>
<evidence type="ECO:0000256" key="9">
    <source>
        <dbReference type="ARBA" id="ARBA00061644"/>
    </source>
</evidence>
<dbReference type="PANTHER" id="PTHR43394">
    <property type="entry name" value="ATP-DEPENDENT PERMEASE MDL1, MITOCHONDRIAL"/>
    <property type="match status" value="1"/>
</dbReference>
<keyword evidence="7 11" id="KW-1133">Transmembrane helix</keyword>
<dbReference type="Proteomes" id="UP001165405">
    <property type="component" value="Unassembled WGS sequence"/>
</dbReference>
<dbReference type="Pfam" id="PF00664">
    <property type="entry name" value="ABC_membrane"/>
    <property type="match status" value="1"/>
</dbReference>
<feature type="transmembrane region" description="Helical" evidence="11">
    <location>
        <begin position="194"/>
        <end position="212"/>
    </location>
</feature>
<dbReference type="PANTHER" id="PTHR43394:SF1">
    <property type="entry name" value="ATP-BINDING CASSETTE SUB-FAMILY B MEMBER 10, MITOCHONDRIAL"/>
    <property type="match status" value="1"/>
</dbReference>
<dbReference type="Gene3D" id="3.40.50.300">
    <property type="entry name" value="P-loop containing nucleotide triphosphate hydrolases"/>
    <property type="match status" value="1"/>
</dbReference>
<evidence type="ECO:0000256" key="11">
    <source>
        <dbReference type="SAM" id="Phobius"/>
    </source>
</evidence>
<evidence type="ECO:0000256" key="2">
    <source>
        <dbReference type="ARBA" id="ARBA00022448"/>
    </source>
</evidence>
<dbReference type="Pfam" id="PF00005">
    <property type="entry name" value="ABC_tran"/>
    <property type="match status" value="1"/>
</dbReference>
<reference evidence="14" key="1">
    <citation type="submission" date="2022-01" db="EMBL/GenBank/DDBJ databases">
        <title>Antribacter sp. nov., isolated from Guizhou of China.</title>
        <authorList>
            <person name="Chengliang C."/>
            <person name="Ya Z."/>
        </authorList>
    </citation>
    <scope>NUCLEOTIDE SEQUENCE</scope>
    <source>
        <strain evidence="14">KLBMP 9083</strain>
    </source>
</reference>
<name>A0AA41U7C6_9MICO</name>
<feature type="transmembrane region" description="Helical" evidence="11">
    <location>
        <begin position="303"/>
        <end position="321"/>
    </location>
</feature>
<dbReference type="InterPro" id="IPR017871">
    <property type="entry name" value="ABC_transporter-like_CS"/>
</dbReference>
<feature type="region of interest" description="Disordered" evidence="10">
    <location>
        <begin position="635"/>
        <end position="665"/>
    </location>
</feature>
<evidence type="ECO:0000256" key="8">
    <source>
        <dbReference type="ARBA" id="ARBA00023136"/>
    </source>
</evidence>
<evidence type="ECO:0000256" key="6">
    <source>
        <dbReference type="ARBA" id="ARBA00022840"/>
    </source>
</evidence>
<comment type="subcellular location">
    <subcellularLocation>
        <location evidence="1">Cell membrane</location>
        <topology evidence="1">Multi-pass membrane protein</topology>
    </subcellularLocation>
</comment>
<dbReference type="InterPro" id="IPR011527">
    <property type="entry name" value="ABC1_TM_dom"/>
</dbReference>
<evidence type="ECO:0000256" key="7">
    <source>
        <dbReference type="ARBA" id="ARBA00022989"/>
    </source>
</evidence>
<dbReference type="InterPro" id="IPR003439">
    <property type="entry name" value="ABC_transporter-like_ATP-bd"/>
</dbReference>
<feature type="domain" description="ABC transporter" evidence="12">
    <location>
        <begin position="395"/>
        <end position="630"/>
    </location>
</feature>
<evidence type="ECO:0000256" key="1">
    <source>
        <dbReference type="ARBA" id="ARBA00004651"/>
    </source>
</evidence>
<dbReference type="PROSITE" id="PS50929">
    <property type="entry name" value="ABC_TM1F"/>
    <property type="match status" value="1"/>
</dbReference>
<feature type="transmembrane region" description="Helical" evidence="11">
    <location>
        <begin position="170"/>
        <end position="188"/>
    </location>
</feature>
<dbReference type="GO" id="GO:0005886">
    <property type="term" value="C:plasma membrane"/>
    <property type="evidence" value="ECO:0007669"/>
    <property type="project" value="UniProtKB-SubCell"/>
</dbReference>
<dbReference type="GO" id="GO:0005524">
    <property type="term" value="F:ATP binding"/>
    <property type="evidence" value="ECO:0007669"/>
    <property type="project" value="UniProtKB-KW"/>
</dbReference>
<evidence type="ECO:0000256" key="4">
    <source>
        <dbReference type="ARBA" id="ARBA00022692"/>
    </source>
</evidence>
<dbReference type="FunFam" id="3.40.50.300:FF:000299">
    <property type="entry name" value="ABC transporter ATP-binding protein/permease"/>
    <property type="match status" value="1"/>
</dbReference>